<organism evidence="1">
    <name type="scientific">marine sediment metagenome</name>
    <dbReference type="NCBI Taxonomy" id="412755"/>
    <lineage>
        <taxon>unclassified sequences</taxon>
        <taxon>metagenomes</taxon>
        <taxon>ecological metagenomes</taxon>
    </lineage>
</organism>
<dbReference type="EMBL" id="LAZR01004109">
    <property type="protein sequence ID" value="KKN11696.1"/>
    <property type="molecule type" value="Genomic_DNA"/>
</dbReference>
<protein>
    <submittedName>
        <fullName evidence="1">Uncharacterized protein</fullName>
    </submittedName>
</protein>
<proteinExistence type="predicted"/>
<sequence length="49" mass="5139">GVVAPTEAPTETPSTDPELNLAVEALASFIKTGANTRRDVVKMRSQGLV</sequence>
<comment type="caution">
    <text evidence="1">The sequence shown here is derived from an EMBL/GenBank/DDBJ whole genome shotgun (WGS) entry which is preliminary data.</text>
</comment>
<gene>
    <name evidence="1" type="ORF">LCGC14_1024030</name>
</gene>
<evidence type="ECO:0000313" key="1">
    <source>
        <dbReference type="EMBL" id="KKN11696.1"/>
    </source>
</evidence>
<dbReference type="AlphaFoldDB" id="A0A0F9QEM6"/>
<accession>A0A0F9QEM6</accession>
<feature type="non-terminal residue" evidence="1">
    <location>
        <position position="1"/>
    </location>
</feature>
<name>A0A0F9QEM6_9ZZZZ</name>
<reference evidence="1" key="1">
    <citation type="journal article" date="2015" name="Nature">
        <title>Complex archaea that bridge the gap between prokaryotes and eukaryotes.</title>
        <authorList>
            <person name="Spang A."/>
            <person name="Saw J.H."/>
            <person name="Jorgensen S.L."/>
            <person name="Zaremba-Niedzwiedzka K."/>
            <person name="Martijn J."/>
            <person name="Lind A.E."/>
            <person name="van Eijk R."/>
            <person name="Schleper C."/>
            <person name="Guy L."/>
            <person name="Ettema T.J."/>
        </authorList>
    </citation>
    <scope>NUCLEOTIDE SEQUENCE</scope>
</reference>